<feature type="domain" description="DUF58" evidence="2">
    <location>
        <begin position="213"/>
        <end position="384"/>
    </location>
</feature>
<dbReference type="STRING" id="519424.AZF04_14775"/>
<keyword evidence="1" id="KW-0812">Transmembrane</keyword>
<dbReference type="RefSeq" id="WP_061947600.1">
    <property type="nucleotide sequence ID" value="NZ_LTAO01000003.1"/>
</dbReference>
<evidence type="ECO:0000259" key="2">
    <source>
        <dbReference type="Pfam" id="PF01882"/>
    </source>
</evidence>
<comment type="caution">
    <text evidence="3">The sequence shown here is derived from an EMBL/GenBank/DDBJ whole genome shotgun (WGS) entry which is preliminary data.</text>
</comment>
<dbReference type="Proteomes" id="UP000075806">
    <property type="component" value="Unassembled WGS sequence"/>
</dbReference>
<dbReference type="Gene3D" id="3.40.50.410">
    <property type="entry name" value="von Willebrand factor, type A domain"/>
    <property type="match status" value="1"/>
</dbReference>
<dbReference type="Pfam" id="PF01882">
    <property type="entry name" value="DUF58"/>
    <property type="match status" value="1"/>
</dbReference>
<organism evidence="3 4">
    <name type="scientific">Alkalihalobacillus trypoxylicola</name>
    <dbReference type="NCBI Taxonomy" id="519424"/>
    <lineage>
        <taxon>Bacteria</taxon>
        <taxon>Bacillati</taxon>
        <taxon>Bacillota</taxon>
        <taxon>Bacilli</taxon>
        <taxon>Bacillales</taxon>
        <taxon>Bacillaceae</taxon>
        <taxon>Alkalihalobacillus</taxon>
    </lineage>
</organism>
<keyword evidence="4" id="KW-1185">Reference proteome</keyword>
<keyword evidence="1" id="KW-0472">Membrane</keyword>
<dbReference type="AlphaFoldDB" id="A0A162EZ79"/>
<evidence type="ECO:0000256" key="1">
    <source>
        <dbReference type="SAM" id="Phobius"/>
    </source>
</evidence>
<gene>
    <name evidence="3" type="ORF">AZF04_14775</name>
</gene>
<proteinExistence type="predicted"/>
<evidence type="ECO:0000313" key="3">
    <source>
        <dbReference type="EMBL" id="KYG34092.1"/>
    </source>
</evidence>
<dbReference type="SUPFAM" id="SSF53300">
    <property type="entry name" value="vWA-like"/>
    <property type="match status" value="1"/>
</dbReference>
<dbReference type="InterPro" id="IPR036465">
    <property type="entry name" value="vWFA_dom_sf"/>
</dbReference>
<protein>
    <recommendedName>
        <fullName evidence="2">DUF58 domain-containing protein</fullName>
    </recommendedName>
</protein>
<dbReference type="EMBL" id="LTAO01000003">
    <property type="protein sequence ID" value="KYG34092.1"/>
    <property type="molecule type" value="Genomic_DNA"/>
</dbReference>
<dbReference type="OrthoDB" id="9778037at2"/>
<name>A0A162EZ79_9BACI</name>
<accession>A0A162EZ79</accession>
<feature type="transmembrane region" description="Helical" evidence="1">
    <location>
        <begin position="25"/>
        <end position="42"/>
    </location>
</feature>
<feature type="transmembrane region" description="Helical" evidence="1">
    <location>
        <begin position="48"/>
        <end position="67"/>
    </location>
</feature>
<dbReference type="PANTHER" id="PTHR33608:SF3">
    <property type="entry name" value="SLR2013 PROTEIN"/>
    <property type="match status" value="1"/>
</dbReference>
<dbReference type="InterPro" id="IPR002881">
    <property type="entry name" value="DUF58"/>
</dbReference>
<sequence>MTKQSKRWWDRFLFRDKGFLPTKKLLVAFTGLSIFLIGGVFLGLTWPWIIALLMLAFILSLFDFLWLPSKKEIDIQRKLLDKLERNIDYEVELTIVNKGKQPVIYEIIDGLPQSFERPFPLRGKVNNESKTKITYQTKAPIRGDYDIDSIYIRCRSVLGLWKRQMVLLRENKVKVIPDITDMKEYLENAQRYLTDEGIIIKKQVSGVGEFSKVRNYVVGDDPRMINWRQTAKLREVMSNEYEPEHGKYITILIDCGRMMGTELRKGNRLERALEASLTLAAAALQKGDYVSILAFSKSVKVYIPPAKGMAQLQTILDEIYNLKVEASESNYGEVFQYLQRVQKKRSLILLMSDVRTFLYEEMALIYLTNVRRRHRFLMLGIVDETLIQYTKLHPDTVQKAMVKSMAEQQTLFKKKEKSKWEKQGLEMKEVEEENLSVAAVSSYIQMLNRGLI</sequence>
<keyword evidence="1" id="KW-1133">Transmembrane helix</keyword>
<dbReference type="PANTHER" id="PTHR33608">
    <property type="entry name" value="BLL2464 PROTEIN"/>
    <property type="match status" value="1"/>
</dbReference>
<reference evidence="3" key="1">
    <citation type="submission" date="2016-02" db="EMBL/GenBank/DDBJ databases">
        <title>Genome sequence of Bacillus trypoxylicola KCTC 13244(T).</title>
        <authorList>
            <person name="Jeong H."/>
            <person name="Park S.-H."/>
            <person name="Choi S.-K."/>
        </authorList>
    </citation>
    <scope>NUCLEOTIDE SEQUENCE [LARGE SCALE GENOMIC DNA]</scope>
    <source>
        <strain evidence="3">KCTC 13244</strain>
    </source>
</reference>
<evidence type="ECO:0000313" key="4">
    <source>
        <dbReference type="Proteomes" id="UP000075806"/>
    </source>
</evidence>